<evidence type="ECO:0000313" key="3">
    <source>
        <dbReference type="Proteomes" id="UP000183812"/>
    </source>
</evidence>
<dbReference type="EMBL" id="FNAY01000011">
    <property type="protein sequence ID" value="SDF43452.1"/>
    <property type="molecule type" value="Genomic_DNA"/>
</dbReference>
<dbReference type="Proteomes" id="UP000183812">
    <property type="component" value="Unassembled WGS sequence"/>
</dbReference>
<evidence type="ECO:0008006" key="4">
    <source>
        <dbReference type="Google" id="ProtNLM"/>
    </source>
</evidence>
<sequence length="183" mass="18666">MVKSVDFAVRDTMGGISRGFVAGEGASDFVQVGVGDEISLNLSKTSILKYMRDGDDLQIILVDGRTITLSGFYPARGELYISSDGELTAVALEEGGNGVIYADYGTPEVMGKWSPNEQLAFLDGDDILGPAGDDVTGMANFAPAALALGPLGWAAAGLAGLGLAGGDSGSTDPTSPTDPTDPT</sequence>
<dbReference type="AlphaFoldDB" id="A0A1G7L1N1"/>
<accession>A0A1G7L1N1</accession>
<proteinExistence type="predicted"/>
<feature type="region of interest" description="Disordered" evidence="1">
    <location>
        <begin position="164"/>
        <end position="183"/>
    </location>
</feature>
<feature type="non-terminal residue" evidence="2">
    <location>
        <position position="183"/>
    </location>
</feature>
<protein>
    <recommendedName>
        <fullName evidence="4">BapA prefix-like domain-containing protein</fullName>
    </recommendedName>
</protein>
<organism evidence="2 3">
    <name type="scientific">Rhodobacter capsulatus</name>
    <name type="common">Rhodopseudomonas capsulata</name>
    <dbReference type="NCBI Taxonomy" id="1061"/>
    <lineage>
        <taxon>Bacteria</taxon>
        <taxon>Pseudomonadati</taxon>
        <taxon>Pseudomonadota</taxon>
        <taxon>Alphaproteobacteria</taxon>
        <taxon>Rhodobacterales</taxon>
        <taxon>Rhodobacter group</taxon>
        <taxon>Rhodobacter</taxon>
    </lineage>
</organism>
<feature type="compositionally biased region" description="Low complexity" evidence="1">
    <location>
        <begin position="169"/>
        <end position="183"/>
    </location>
</feature>
<evidence type="ECO:0000313" key="2">
    <source>
        <dbReference type="EMBL" id="SDF43452.1"/>
    </source>
</evidence>
<name>A0A1G7L1N1_RHOCA</name>
<gene>
    <name evidence="2" type="ORF">SAMN04244550_02226</name>
</gene>
<evidence type="ECO:0000256" key="1">
    <source>
        <dbReference type="SAM" id="MobiDB-lite"/>
    </source>
</evidence>
<reference evidence="2 3" key="1">
    <citation type="submission" date="2016-10" db="EMBL/GenBank/DDBJ databases">
        <authorList>
            <person name="de Groot N.N."/>
        </authorList>
    </citation>
    <scope>NUCLEOTIDE SEQUENCE [LARGE SCALE GENOMIC DNA]</scope>
    <source>
        <strain evidence="3">DSM 938 / 37b4</strain>
    </source>
</reference>